<evidence type="ECO:0000313" key="8">
    <source>
        <dbReference type="Proteomes" id="UP000001411"/>
    </source>
</evidence>
<dbReference type="GO" id="GO:0003677">
    <property type="term" value="F:DNA binding"/>
    <property type="evidence" value="ECO:0007669"/>
    <property type="project" value="UniProtKB-UniRule"/>
</dbReference>
<dbReference type="SUPFAM" id="SSF56349">
    <property type="entry name" value="DNA breaking-rejoining enzymes"/>
    <property type="match status" value="1"/>
</dbReference>
<evidence type="ECO:0000259" key="6">
    <source>
        <dbReference type="PROSITE" id="PS51900"/>
    </source>
</evidence>
<feature type="domain" description="Tyr recombinase" evidence="5">
    <location>
        <begin position="171"/>
        <end position="349"/>
    </location>
</feature>
<keyword evidence="2 4" id="KW-0238">DNA-binding</keyword>
<dbReference type="OrthoDB" id="9803188at2"/>
<evidence type="ECO:0000313" key="7">
    <source>
        <dbReference type="EMBL" id="AAO05108.1"/>
    </source>
</evidence>
<dbReference type="PATRIC" id="fig|176280.10.peg.1473"/>
<evidence type="ECO:0000256" key="2">
    <source>
        <dbReference type="ARBA" id="ARBA00023125"/>
    </source>
</evidence>
<dbReference type="PROSITE" id="PS51898">
    <property type="entry name" value="TYR_RECOMBINASE"/>
    <property type="match status" value="1"/>
</dbReference>
<dbReference type="EMBL" id="AE015929">
    <property type="protein sequence ID" value="AAO05108.1"/>
    <property type="molecule type" value="Genomic_DNA"/>
</dbReference>
<dbReference type="AlphaFoldDB" id="A0A0H2VGY9"/>
<accession>A0A0H2VGY9</accession>
<comment type="similarity">
    <text evidence="1">Belongs to the 'phage' integrase family.</text>
</comment>
<dbReference type="HOGENOM" id="CLU_027562_17_6_9"/>
<dbReference type="CDD" id="cd01189">
    <property type="entry name" value="INT_ICEBs1_C_like"/>
    <property type="match status" value="1"/>
</dbReference>
<dbReference type="Pfam" id="PF00589">
    <property type="entry name" value="Phage_integrase"/>
    <property type="match status" value="1"/>
</dbReference>
<dbReference type="eggNOG" id="COG0582">
    <property type="taxonomic scope" value="Bacteria"/>
</dbReference>
<organism evidence="7 8">
    <name type="scientific">Staphylococcus epidermidis (strain ATCC 12228 / FDA PCI 1200)</name>
    <dbReference type="NCBI Taxonomy" id="176280"/>
    <lineage>
        <taxon>Bacteria</taxon>
        <taxon>Bacillati</taxon>
        <taxon>Bacillota</taxon>
        <taxon>Bacilli</taxon>
        <taxon>Bacillales</taxon>
        <taxon>Staphylococcaceae</taxon>
        <taxon>Staphylococcus</taxon>
    </lineage>
</organism>
<evidence type="ECO:0000256" key="1">
    <source>
        <dbReference type="ARBA" id="ARBA00008857"/>
    </source>
</evidence>
<dbReference type="PANTHER" id="PTHR30349">
    <property type="entry name" value="PHAGE INTEGRASE-RELATED"/>
    <property type="match status" value="1"/>
</dbReference>
<dbReference type="Gene3D" id="1.10.443.10">
    <property type="entry name" value="Intergrase catalytic core"/>
    <property type="match status" value="1"/>
</dbReference>
<dbReference type="InterPro" id="IPR002104">
    <property type="entry name" value="Integrase_catalytic"/>
</dbReference>
<dbReference type="InterPro" id="IPR044068">
    <property type="entry name" value="CB"/>
</dbReference>
<dbReference type="InterPro" id="IPR011010">
    <property type="entry name" value="DNA_brk_join_enz"/>
</dbReference>
<dbReference type="Gene3D" id="1.10.150.130">
    <property type="match status" value="1"/>
</dbReference>
<reference evidence="7 8" key="1">
    <citation type="journal article" date="2003" name="Mol. Microbiol.">
        <title>Genome-based analysis of virulence genes in a non-biofilm-forming Staphylococcus epidermidis strain (ATCC 12228).</title>
        <authorList>
            <person name="Zhang Y.Q."/>
            <person name="Ren S.X."/>
            <person name="Li H.L."/>
            <person name="Wang Y.X."/>
            <person name="Fu G."/>
            <person name="Yang J."/>
            <person name="Qin Z.Q."/>
            <person name="Miao Y.G."/>
            <person name="Wang W.Y."/>
            <person name="Chen R.S."/>
            <person name="Shen Y."/>
            <person name="Chen Z."/>
            <person name="Yuan Z.H."/>
            <person name="Zhao G.P."/>
            <person name="Qu D."/>
            <person name="Danchin A."/>
            <person name="Wen Y.M."/>
        </authorList>
    </citation>
    <scope>NUCLEOTIDE SEQUENCE [LARGE SCALE GENOMIC DNA]</scope>
    <source>
        <strain evidence="8">ATCC 12228 / FDA PCI 1200</strain>
    </source>
</reference>
<evidence type="ECO:0000256" key="3">
    <source>
        <dbReference type="ARBA" id="ARBA00023172"/>
    </source>
</evidence>
<gene>
    <name evidence="7" type="ordered locus">SE_1509</name>
</gene>
<name>A0A0H2VGY9_STAES</name>
<dbReference type="PROSITE" id="PS51900">
    <property type="entry name" value="CB"/>
    <property type="match status" value="1"/>
</dbReference>
<dbReference type="InterPro" id="IPR025269">
    <property type="entry name" value="SAM-like_dom"/>
</dbReference>
<dbReference type="GO" id="GO:0015074">
    <property type="term" value="P:DNA integration"/>
    <property type="evidence" value="ECO:0007669"/>
    <property type="project" value="InterPro"/>
</dbReference>
<dbReference type="GO" id="GO:0006310">
    <property type="term" value="P:DNA recombination"/>
    <property type="evidence" value="ECO:0007669"/>
    <property type="project" value="UniProtKB-KW"/>
</dbReference>
<dbReference type="Proteomes" id="UP000001411">
    <property type="component" value="Chromosome"/>
</dbReference>
<dbReference type="InterPro" id="IPR013762">
    <property type="entry name" value="Integrase-like_cat_sf"/>
</dbReference>
<protein>
    <submittedName>
        <fullName evidence="7">Integrase</fullName>
    </submittedName>
</protein>
<dbReference type="Pfam" id="PF13102">
    <property type="entry name" value="Phage_int_SAM_5"/>
    <property type="match status" value="1"/>
</dbReference>
<keyword evidence="3" id="KW-0233">DNA recombination</keyword>
<sequence>MDIMNVYKRGNTFQYDFYFKGKRYRKSGYLTKRDAQIAMNIKLNDLLEGYDTDNNLTFVDFYYRWLEITKLDIINDTSYKRYITAIKAFKDCFGNKLISDIDSLSYQKFLKDYGRGHFLNNGQLRPRTSNTVSKMNNCLKQAFESAVEQGYIKKNPAKNAKPFGLKSSQSIDDKFMSITQMKNLIHYVKKNDALSHLCIYILIITGSRFKPVQHLRYEDLNFKKSCIHLNDTKNKYSKRNVKVRIKDLEYIQSVINKHPINQNGYIFHNFINFISYSAINDVLVRFCLKYKYDKYTLKSLRHTHCSYLLAKGISIQYISKRLGHADIHTTLKIYSHLIKEFEDSENSLIEKNLNDLFSD</sequence>
<dbReference type="PANTHER" id="PTHR30349:SF64">
    <property type="entry name" value="PROPHAGE INTEGRASE INTD-RELATED"/>
    <property type="match status" value="1"/>
</dbReference>
<dbReference type="InterPro" id="IPR010998">
    <property type="entry name" value="Integrase_recombinase_N"/>
</dbReference>
<proteinExistence type="inferred from homology"/>
<dbReference type="KEGG" id="sep:SE_1509"/>
<evidence type="ECO:0000256" key="4">
    <source>
        <dbReference type="PROSITE-ProRule" id="PRU01248"/>
    </source>
</evidence>
<feature type="domain" description="Core-binding (CB)" evidence="6">
    <location>
        <begin position="56"/>
        <end position="147"/>
    </location>
</feature>
<dbReference type="InterPro" id="IPR050090">
    <property type="entry name" value="Tyrosine_recombinase_XerCD"/>
</dbReference>
<evidence type="ECO:0000259" key="5">
    <source>
        <dbReference type="PROSITE" id="PS51898"/>
    </source>
</evidence>